<dbReference type="InterPro" id="IPR029058">
    <property type="entry name" value="AB_hydrolase_fold"/>
</dbReference>
<dbReference type="GO" id="GO:0016787">
    <property type="term" value="F:hydrolase activity"/>
    <property type="evidence" value="ECO:0007669"/>
    <property type="project" value="UniProtKB-KW"/>
</dbReference>
<keyword evidence="3" id="KW-1185">Reference proteome</keyword>
<protein>
    <submittedName>
        <fullName evidence="2">Alpha/beta hydrolase family protein</fullName>
    </submittedName>
</protein>
<dbReference type="InterPro" id="IPR050583">
    <property type="entry name" value="Mycobacterial_A85_antigen"/>
</dbReference>
<reference evidence="2" key="1">
    <citation type="submission" date="2022-12" db="EMBL/GenBank/DDBJ databases">
        <title>Bacterial isolates from different developmental stages of Nematostella vectensis.</title>
        <authorList>
            <person name="Fraune S."/>
        </authorList>
    </citation>
    <scope>NUCLEOTIDE SEQUENCE</scope>
    <source>
        <strain evidence="2">G21630-S1</strain>
    </source>
</reference>
<name>A0ABT4LPB1_9PROT</name>
<evidence type="ECO:0000313" key="3">
    <source>
        <dbReference type="Proteomes" id="UP001069802"/>
    </source>
</evidence>
<dbReference type="Pfam" id="PF00756">
    <property type="entry name" value="Esterase"/>
    <property type="match status" value="1"/>
</dbReference>
<evidence type="ECO:0000256" key="1">
    <source>
        <dbReference type="SAM" id="SignalP"/>
    </source>
</evidence>
<sequence>MNISFNRMLLLSFCLALLKTEAVAQGRVDYNRTIALESLETPLDYSIYLPEAYCNNEGAPYPVLYLLHGYGGGHHDWPKVGNITSTLDRLITDQIIPPLIVIMPAAAKSWYVNSPKHGNYETAILYELPEAIEAEFPVQANKGGRVVAGLSMGGYGALRMAYLEPDRFAAVAALSPAIFPNATGDDDFRPIQIKLFSGVFGDPFIVEKFNQKNIFSLIENTPNPPATFLTVGDDDSFGLYDGTYAFYKLMREQKKPVELRVTDGNHSWKLWSREIETALLFLSKKLERQDSSSFASEKPLDPFCL</sequence>
<dbReference type="EMBL" id="JAPWGY010000010">
    <property type="protein sequence ID" value="MCZ4282735.1"/>
    <property type="molecule type" value="Genomic_DNA"/>
</dbReference>
<accession>A0ABT4LPB1</accession>
<keyword evidence="2" id="KW-0378">Hydrolase</keyword>
<dbReference type="PANTHER" id="PTHR48098:SF1">
    <property type="entry name" value="DIACYLGLYCEROL ACYLTRANSFERASE_MYCOLYLTRANSFERASE AG85A"/>
    <property type="match status" value="1"/>
</dbReference>
<keyword evidence="1" id="KW-0732">Signal</keyword>
<dbReference type="SUPFAM" id="SSF53474">
    <property type="entry name" value="alpha/beta-Hydrolases"/>
    <property type="match status" value="1"/>
</dbReference>
<comment type="caution">
    <text evidence="2">The sequence shown here is derived from an EMBL/GenBank/DDBJ whole genome shotgun (WGS) entry which is preliminary data.</text>
</comment>
<feature type="signal peptide" evidence="1">
    <location>
        <begin position="1"/>
        <end position="24"/>
    </location>
</feature>
<dbReference type="InterPro" id="IPR000801">
    <property type="entry name" value="Esterase-like"/>
</dbReference>
<proteinExistence type="predicted"/>
<organism evidence="2 3">
    <name type="scientific">Kiloniella laminariae</name>
    <dbReference type="NCBI Taxonomy" id="454162"/>
    <lineage>
        <taxon>Bacteria</taxon>
        <taxon>Pseudomonadati</taxon>
        <taxon>Pseudomonadota</taxon>
        <taxon>Alphaproteobacteria</taxon>
        <taxon>Rhodospirillales</taxon>
        <taxon>Kiloniellaceae</taxon>
        <taxon>Kiloniella</taxon>
    </lineage>
</organism>
<evidence type="ECO:0000313" key="2">
    <source>
        <dbReference type="EMBL" id="MCZ4282735.1"/>
    </source>
</evidence>
<dbReference type="RefSeq" id="WP_269424879.1">
    <property type="nucleotide sequence ID" value="NZ_JAPWGY010000010.1"/>
</dbReference>
<feature type="chain" id="PRO_5045407043" evidence="1">
    <location>
        <begin position="25"/>
        <end position="305"/>
    </location>
</feature>
<dbReference type="Gene3D" id="3.40.50.1820">
    <property type="entry name" value="alpha/beta hydrolase"/>
    <property type="match status" value="1"/>
</dbReference>
<dbReference type="Proteomes" id="UP001069802">
    <property type="component" value="Unassembled WGS sequence"/>
</dbReference>
<dbReference type="PANTHER" id="PTHR48098">
    <property type="entry name" value="ENTEROCHELIN ESTERASE-RELATED"/>
    <property type="match status" value="1"/>
</dbReference>
<gene>
    <name evidence="2" type="ORF">O4H49_18270</name>
</gene>